<evidence type="ECO:0000256" key="1">
    <source>
        <dbReference type="SAM" id="MobiDB-lite"/>
    </source>
</evidence>
<name>A0AA40EWG6_9PEZI</name>
<gene>
    <name evidence="3" type="ORF">B0T18DRAFT_159335</name>
</gene>
<evidence type="ECO:0000313" key="4">
    <source>
        <dbReference type="Proteomes" id="UP001172155"/>
    </source>
</evidence>
<dbReference type="InterPro" id="IPR050829">
    <property type="entry name" value="CorA_MIT"/>
</dbReference>
<proteinExistence type="predicted"/>
<dbReference type="Gene3D" id="1.20.58.340">
    <property type="entry name" value="Magnesium transport protein CorA, transmembrane region"/>
    <property type="match status" value="1"/>
</dbReference>
<protein>
    <submittedName>
        <fullName evidence="3">Uncharacterized protein</fullName>
    </submittedName>
</protein>
<evidence type="ECO:0000256" key="2">
    <source>
        <dbReference type="SAM" id="Phobius"/>
    </source>
</evidence>
<reference evidence="3" key="1">
    <citation type="submission" date="2023-06" db="EMBL/GenBank/DDBJ databases">
        <title>Genome-scale phylogeny and comparative genomics of the fungal order Sordariales.</title>
        <authorList>
            <consortium name="Lawrence Berkeley National Laboratory"/>
            <person name="Hensen N."/>
            <person name="Bonometti L."/>
            <person name="Westerberg I."/>
            <person name="Brannstrom I.O."/>
            <person name="Guillou S."/>
            <person name="Cros-Aarteil S."/>
            <person name="Calhoun S."/>
            <person name="Haridas S."/>
            <person name="Kuo A."/>
            <person name="Mondo S."/>
            <person name="Pangilinan J."/>
            <person name="Riley R."/>
            <person name="LaButti K."/>
            <person name="Andreopoulos B."/>
            <person name="Lipzen A."/>
            <person name="Chen C."/>
            <person name="Yanf M."/>
            <person name="Daum C."/>
            <person name="Ng V."/>
            <person name="Clum A."/>
            <person name="Steindorff A."/>
            <person name="Ohm R."/>
            <person name="Martin F."/>
            <person name="Silar P."/>
            <person name="Natvig D."/>
            <person name="Lalanne C."/>
            <person name="Gautier V."/>
            <person name="Ament-velasquez S.L."/>
            <person name="Kruys A."/>
            <person name="Hutchinson M.I."/>
            <person name="Powell A.J."/>
            <person name="Barry K."/>
            <person name="Miller A.N."/>
            <person name="Grigoriev I.V."/>
            <person name="Debuchy R."/>
            <person name="Gladieux P."/>
            <person name="Thoren M.H."/>
            <person name="Johannesson H."/>
        </authorList>
    </citation>
    <scope>NUCLEOTIDE SEQUENCE</scope>
    <source>
        <strain evidence="3">SMH3187-1</strain>
    </source>
</reference>
<comment type="caution">
    <text evidence="3">The sequence shown here is derived from an EMBL/GenBank/DDBJ whole genome shotgun (WGS) entry which is preliminary data.</text>
</comment>
<dbReference type="Proteomes" id="UP001172155">
    <property type="component" value="Unassembled WGS sequence"/>
</dbReference>
<dbReference type="AlphaFoldDB" id="A0AA40EWG6"/>
<feature type="transmembrane region" description="Helical" evidence="2">
    <location>
        <begin position="399"/>
        <end position="419"/>
    </location>
</feature>
<keyword evidence="2" id="KW-0812">Transmembrane</keyword>
<feature type="compositionally biased region" description="Low complexity" evidence="1">
    <location>
        <begin position="508"/>
        <end position="536"/>
    </location>
</feature>
<dbReference type="PANTHER" id="PTHR47685">
    <property type="entry name" value="MAGNESIUM TRANSPORT PROTEIN CORA"/>
    <property type="match status" value="1"/>
</dbReference>
<keyword evidence="2" id="KW-0472">Membrane</keyword>
<feature type="region of interest" description="Disordered" evidence="1">
    <location>
        <begin position="482"/>
        <end position="605"/>
    </location>
</feature>
<dbReference type="EMBL" id="JAUKUD010000004">
    <property type="protein sequence ID" value="KAK0746771.1"/>
    <property type="molecule type" value="Genomic_DNA"/>
</dbReference>
<organism evidence="3 4">
    <name type="scientific">Schizothecium vesticola</name>
    <dbReference type="NCBI Taxonomy" id="314040"/>
    <lineage>
        <taxon>Eukaryota</taxon>
        <taxon>Fungi</taxon>
        <taxon>Dikarya</taxon>
        <taxon>Ascomycota</taxon>
        <taxon>Pezizomycotina</taxon>
        <taxon>Sordariomycetes</taxon>
        <taxon>Sordariomycetidae</taxon>
        <taxon>Sordariales</taxon>
        <taxon>Schizotheciaceae</taxon>
        <taxon>Schizothecium</taxon>
    </lineage>
</organism>
<accession>A0AA40EWG6</accession>
<keyword evidence="4" id="KW-1185">Reference proteome</keyword>
<dbReference type="PANTHER" id="PTHR47685:SF1">
    <property type="entry name" value="MAGNESIUM TRANSPORT PROTEIN CORA"/>
    <property type="match status" value="1"/>
</dbReference>
<sequence>MPILGYETHGNRKRLARAFKETYEGPRPKSHEHERRETQCTANEALLLGYQATRYPAYPRRRQVHPRQTLQRFGYSMITSTEARDRDQVSFRWAAAVGGRRLRKKSFRPVIMVDQLWLWMLEDGTLITCCPEASALGWISDQRTRGDLSGSNLSRLYDLGLLAGSGTEVMTQVVSHLVLRELIDFGGKWGPMDFRFEDGFRASINRIVRPASTDPHLTPMPIDDHSTCQVEHENSLFRRFTAATRLSHEASGNGAKENDDDFLNRSDLETNLLVELMAIQDELNIIQTVLTQQRTVLEELRRIYQGSRSKQNGDFDCLLGRQLDGEDEKSRNLELMRGTFEVLDKNAAVVEHLLADAAKVQRSVESLLTFKQMHANTAEARLRRKKEETAERSENTLKAFGLISLLFLPLSFASSLFALDVDVFPKDEAGEKSWPIRQVMGLIFGISAAILVILVTSSVFINEILAFSRHWRQSLLTSISITTTANPPNTTSEPARPAHDSDSDSDPETLYSSDSTSELSSSDGEYESDSVISSSLSEEEEESAAAAGSSAAPPPRSSSAGDIQPDSVVGSSDPEEEEKGSEHVPAAESSTQPPTPPPAPVPLLMSAVDRLRRRGRRQEAAIDVDVEKGVVSSAGKQEVGGSLQ</sequence>
<feature type="transmembrane region" description="Helical" evidence="2">
    <location>
        <begin position="439"/>
        <end position="461"/>
    </location>
</feature>
<keyword evidence="2" id="KW-1133">Transmembrane helix</keyword>
<evidence type="ECO:0000313" key="3">
    <source>
        <dbReference type="EMBL" id="KAK0746771.1"/>
    </source>
</evidence>